<evidence type="ECO:0000256" key="6">
    <source>
        <dbReference type="ARBA" id="ARBA00022827"/>
    </source>
</evidence>
<dbReference type="STRING" id="517417.Cpar_1039"/>
<dbReference type="SUPFAM" id="SSF143631">
    <property type="entry name" value="ApbE-like"/>
    <property type="match status" value="1"/>
</dbReference>
<comment type="cofactor">
    <cofactor evidence="11">
        <name>Mg(2+)</name>
        <dbReference type="ChEBI" id="CHEBI:18420"/>
    </cofactor>
    <cofactor evidence="11">
        <name>Mn(2+)</name>
        <dbReference type="ChEBI" id="CHEBI:29035"/>
    </cofactor>
    <text evidence="11">Magnesium. Can also use manganese.</text>
</comment>
<dbReference type="RefSeq" id="WP_012502280.1">
    <property type="nucleotide sequence ID" value="NC_011027.1"/>
</dbReference>
<dbReference type="OrthoDB" id="9778595at2"/>
<dbReference type="Pfam" id="PF02424">
    <property type="entry name" value="ApbE"/>
    <property type="match status" value="1"/>
</dbReference>
<dbReference type="PANTHER" id="PTHR30040">
    <property type="entry name" value="THIAMINE BIOSYNTHESIS LIPOPROTEIN APBE"/>
    <property type="match status" value="1"/>
</dbReference>
<protein>
    <recommendedName>
        <fullName evidence="2 10">FAD:protein FMN transferase</fullName>
        <ecNumber evidence="1 10">2.7.1.180</ecNumber>
    </recommendedName>
    <alternativeName>
        <fullName evidence="8 10">Flavin transferase</fullName>
    </alternativeName>
</protein>
<dbReference type="InterPro" id="IPR003374">
    <property type="entry name" value="ApbE-like_sf"/>
</dbReference>
<evidence type="ECO:0000256" key="4">
    <source>
        <dbReference type="ARBA" id="ARBA00022679"/>
    </source>
</evidence>
<evidence type="ECO:0000256" key="1">
    <source>
        <dbReference type="ARBA" id="ARBA00011955"/>
    </source>
</evidence>
<keyword evidence="12" id="KW-0449">Lipoprotein</keyword>
<name>B3QNE4_CHLP8</name>
<keyword evidence="7 10" id="KW-0460">Magnesium</keyword>
<dbReference type="KEGG" id="cpc:Cpar_1039"/>
<dbReference type="PIRSF" id="PIRSF006268">
    <property type="entry name" value="ApbE"/>
    <property type="match status" value="1"/>
</dbReference>
<keyword evidence="13" id="KW-1185">Reference proteome</keyword>
<comment type="catalytic activity">
    <reaction evidence="9 10">
        <text>L-threonyl-[protein] + FAD = FMN-L-threonyl-[protein] + AMP + H(+)</text>
        <dbReference type="Rhea" id="RHEA:36847"/>
        <dbReference type="Rhea" id="RHEA-COMP:11060"/>
        <dbReference type="Rhea" id="RHEA-COMP:11061"/>
        <dbReference type="ChEBI" id="CHEBI:15378"/>
        <dbReference type="ChEBI" id="CHEBI:30013"/>
        <dbReference type="ChEBI" id="CHEBI:57692"/>
        <dbReference type="ChEBI" id="CHEBI:74257"/>
        <dbReference type="ChEBI" id="CHEBI:456215"/>
        <dbReference type="EC" id="2.7.1.180"/>
    </reaction>
</comment>
<keyword evidence="4 10" id="KW-0808">Transferase</keyword>
<accession>B3QNE4</accession>
<keyword evidence="5 10" id="KW-0479">Metal-binding</keyword>
<comment type="similarity">
    <text evidence="10">Belongs to the ApbE family.</text>
</comment>
<dbReference type="InterPro" id="IPR024932">
    <property type="entry name" value="ApbE"/>
</dbReference>
<feature type="binding site" evidence="11">
    <location>
        <position position="144"/>
    </location>
    <ligand>
        <name>Mg(2+)</name>
        <dbReference type="ChEBI" id="CHEBI:18420"/>
    </ligand>
</feature>
<dbReference type="Proteomes" id="UP000008811">
    <property type="component" value="Chromosome"/>
</dbReference>
<keyword evidence="3 10" id="KW-0285">Flavoprotein</keyword>
<gene>
    <name evidence="12" type="ordered locus">Cpar_1039</name>
</gene>
<evidence type="ECO:0000256" key="2">
    <source>
        <dbReference type="ARBA" id="ARBA00016337"/>
    </source>
</evidence>
<evidence type="ECO:0000256" key="7">
    <source>
        <dbReference type="ARBA" id="ARBA00022842"/>
    </source>
</evidence>
<dbReference type="PANTHER" id="PTHR30040:SF2">
    <property type="entry name" value="FAD:PROTEIN FMN TRANSFERASE"/>
    <property type="match status" value="1"/>
</dbReference>
<dbReference type="EC" id="2.7.1.180" evidence="1 10"/>
<dbReference type="GO" id="GO:0046872">
    <property type="term" value="F:metal ion binding"/>
    <property type="evidence" value="ECO:0007669"/>
    <property type="project" value="UniProtKB-UniRule"/>
</dbReference>
<evidence type="ECO:0000313" key="12">
    <source>
        <dbReference type="EMBL" id="ACF11447.1"/>
    </source>
</evidence>
<evidence type="ECO:0000256" key="10">
    <source>
        <dbReference type="PIRNR" id="PIRNR006268"/>
    </source>
</evidence>
<evidence type="ECO:0000313" key="13">
    <source>
        <dbReference type="Proteomes" id="UP000008811"/>
    </source>
</evidence>
<dbReference type="AlphaFoldDB" id="B3QNE4"/>
<evidence type="ECO:0000256" key="3">
    <source>
        <dbReference type="ARBA" id="ARBA00022630"/>
    </source>
</evidence>
<proteinExistence type="inferred from homology"/>
<evidence type="ECO:0000256" key="8">
    <source>
        <dbReference type="ARBA" id="ARBA00031306"/>
    </source>
</evidence>
<sequence length="293" mass="32065">MQRFEFRAMGSACEIVLAGVDKKESKILAALAMKDVARIERKFSRYQPESVISKINAQAGLGLTVCDEETSALIDYADAVYRSSGGLFDVTSGVLRKAWDFDRAEVPSQKMLFELLKLVGWEHVEREGSVVRLPEVGMQLDFGGIGKEYAADAAAELLNEQGVRHGYVNLGGDLRIIGPKPSGEPWTIGIRDPRKPGSMIASIPVSSGAIATSGDYERFFELAGQRYCHIINPKSGWPVSFWRSVTVLAPLATTAGSCATIAMLLEKQGVTYLKKSGFNYLAIDQNGKLYHNH</sequence>
<organism evidence="12 13">
    <name type="scientific">Chlorobaculum parvum (strain DSM 263 / NCIMB 8327)</name>
    <name type="common">Chlorobium vibrioforme subsp. thiosulfatophilum</name>
    <dbReference type="NCBI Taxonomy" id="517417"/>
    <lineage>
        <taxon>Bacteria</taxon>
        <taxon>Pseudomonadati</taxon>
        <taxon>Chlorobiota</taxon>
        <taxon>Chlorobiia</taxon>
        <taxon>Chlorobiales</taxon>
        <taxon>Chlorobiaceae</taxon>
        <taxon>Chlorobaculum</taxon>
    </lineage>
</organism>
<dbReference type="Gene3D" id="3.10.520.10">
    <property type="entry name" value="ApbE-like domains"/>
    <property type="match status" value="1"/>
</dbReference>
<reference evidence="12" key="1">
    <citation type="submission" date="2008-06" db="EMBL/GenBank/DDBJ databases">
        <title>Complete sequence of Chlorobaculum parvum NCIB 8327.</title>
        <authorList>
            <consortium name="US DOE Joint Genome Institute"/>
            <person name="Lucas S."/>
            <person name="Copeland A."/>
            <person name="Lapidus A."/>
            <person name="Glavina del Rio T."/>
            <person name="Dalin E."/>
            <person name="Tice H."/>
            <person name="Bruce D."/>
            <person name="Goodwin L."/>
            <person name="Pitluck S."/>
            <person name="Schmutz J."/>
            <person name="Larimer F."/>
            <person name="Land M."/>
            <person name="Hauser L."/>
            <person name="Kyrpides N."/>
            <person name="Mikhailova N."/>
            <person name="Zhao F."/>
            <person name="Li T."/>
            <person name="Liu Z."/>
            <person name="Overmann J."/>
            <person name="Bryant D.A."/>
            <person name="Richardson P."/>
        </authorList>
    </citation>
    <scope>NUCLEOTIDE SEQUENCE [LARGE SCALE GENOMIC DNA]</scope>
    <source>
        <strain evidence="12">NCIB 8327</strain>
    </source>
</reference>
<dbReference type="EMBL" id="CP001099">
    <property type="protein sequence ID" value="ACF11447.1"/>
    <property type="molecule type" value="Genomic_DNA"/>
</dbReference>
<evidence type="ECO:0000256" key="9">
    <source>
        <dbReference type="ARBA" id="ARBA00048540"/>
    </source>
</evidence>
<evidence type="ECO:0000256" key="11">
    <source>
        <dbReference type="PIRSR" id="PIRSR006268-2"/>
    </source>
</evidence>
<feature type="binding site" evidence="11">
    <location>
        <position position="260"/>
    </location>
    <ligand>
        <name>Mg(2+)</name>
        <dbReference type="ChEBI" id="CHEBI:18420"/>
    </ligand>
</feature>
<dbReference type="eggNOG" id="COG1477">
    <property type="taxonomic scope" value="Bacteria"/>
</dbReference>
<keyword evidence="6 10" id="KW-0274">FAD</keyword>
<evidence type="ECO:0000256" key="5">
    <source>
        <dbReference type="ARBA" id="ARBA00022723"/>
    </source>
</evidence>
<dbReference type="GO" id="GO:0016740">
    <property type="term" value="F:transferase activity"/>
    <property type="evidence" value="ECO:0007669"/>
    <property type="project" value="UniProtKB-UniRule"/>
</dbReference>
<dbReference type="HOGENOM" id="CLU_044403_2_1_10"/>